<name>A0A8S5MAU7_9CAUD</name>
<reference evidence="1" key="1">
    <citation type="journal article" date="2021" name="Proc. Natl. Acad. Sci. U.S.A.">
        <title>A Catalog of Tens of Thousands of Viruses from Human Metagenomes Reveals Hidden Associations with Chronic Diseases.</title>
        <authorList>
            <person name="Tisza M.J."/>
            <person name="Buck C.B."/>
        </authorList>
    </citation>
    <scope>NUCLEOTIDE SEQUENCE</scope>
    <source>
        <strain evidence="1">CtNQr16</strain>
    </source>
</reference>
<accession>A0A8S5MAU7</accession>
<proteinExistence type="predicted"/>
<organism evidence="1">
    <name type="scientific">Myoviridae sp. ctNQr16</name>
    <dbReference type="NCBI Taxonomy" id="2826644"/>
    <lineage>
        <taxon>Viruses</taxon>
        <taxon>Duplodnaviria</taxon>
        <taxon>Heunggongvirae</taxon>
        <taxon>Uroviricota</taxon>
        <taxon>Caudoviricetes</taxon>
    </lineage>
</organism>
<evidence type="ECO:0000313" key="1">
    <source>
        <dbReference type="EMBL" id="DAD79350.1"/>
    </source>
</evidence>
<dbReference type="EMBL" id="BK014863">
    <property type="protein sequence ID" value="DAD79350.1"/>
    <property type="molecule type" value="Genomic_DNA"/>
</dbReference>
<protein>
    <submittedName>
        <fullName evidence="1">Uncharacterized protein</fullName>
    </submittedName>
</protein>
<sequence length="40" mass="4465">MIISELSKGFRPCRLARTAYQLLIGLFLPTGLSKHLSGYL</sequence>